<keyword evidence="3" id="KW-1185">Reference proteome</keyword>
<proteinExistence type="predicted"/>
<keyword evidence="1" id="KW-1133">Transmembrane helix</keyword>
<dbReference type="Proteomes" id="UP000562984">
    <property type="component" value="Unassembled WGS sequence"/>
</dbReference>
<gene>
    <name evidence="2" type="ORF">HKD39_03205</name>
</gene>
<accession>A0A849A538</accession>
<comment type="caution">
    <text evidence="2">The sequence shown here is derived from an EMBL/GenBank/DDBJ whole genome shotgun (WGS) entry which is preliminary data.</text>
</comment>
<dbReference type="EMBL" id="JABEND010000001">
    <property type="protein sequence ID" value="NNG34746.1"/>
    <property type="molecule type" value="Genomic_DNA"/>
</dbReference>
<feature type="transmembrane region" description="Helical" evidence="1">
    <location>
        <begin position="92"/>
        <end position="110"/>
    </location>
</feature>
<reference evidence="2 3" key="1">
    <citation type="submission" date="2020-05" db="EMBL/GenBank/DDBJ databases">
        <title>Nakamurella sp. DB0629 isolated from air conditioner.</title>
        <authorList>
            <person name="Kim D.H."/>
            <person name="Kim D.-U."/>
        </authorList>
    </citation>
    <scope>NUCLEOTIDE SEQUENCE [LARGE SCALE GENOMIC DNA]</scope>
    <source>
        <strain evidence="2 3">DB0629</strain>
    </source>
</reference>
<keyword evidence="1" id="KW-0472">Membrane</keyword>
<dbReference type="Pfam" id="PF09933">
    <property type="entry name" value="DUF2165"/>
    <property type="match status" value="1"/>
</dbReference>
<evidence type="ECO:0000256" key="1">
    <source>
        <dbReference type="SAM" id="Phobius"/>
    </source>
</evidence>
<keyword evidence="1" id="KW-0812">Transmembrane</keyword>
<feature type="transmembrane region" description="Helical" evidence="1">
    <location>
        <begin position="58"/>
        <end position="80"/>
    </location>
</feature>
<feature type="transmembrane region" description="Helical" evidence="1">
    <location>
        <begin position="130"/>
        <end position="147"/>
    </location>
</feature>
<evidence type="ECO:0000313" key="2">
    <source>
        <dbReference type="EMBL" id="NNG34746.1"/>
    </source>
</evidence>
<evidence type="ECO:0000313" key="3">
    <source>
        <dbReference type="Proteomes" id="UP000562984"/>
    </source>
</evidence>
<dbReference type="InterPro" id="IPR018681">
    <property type="entry name" value="DUF2165_transmembrane"/>
</dbReference>
<dbReference type="AlphaFoldDB" id="A0A849A538"/>
<protein>
    <submittedName>
        <fullName evidence="2">DUF2165 domain-containing protein</fullName>
    </submittedName>
</protein>
<name>A0A849A538_9ACTN</name>
<sequence length="167" mass="18026">MMALIAFGNITDFDTNHQFVDHVLKMDTTNFGGEPGADLDPDVMWRAIDSGGLRTAGYVLIIAWETLAALVLIAAVVAWIAERRAGHPRARALSVIGLLKVILLFFGGFLDIGGEWFQMWRSSAWNGTESALRNIIVAAIPLLLLFLPAGRDSGRSTATADTGAGER</sequence>
<organism evidence="2 3">
    <name type="scientific">Nakamurella aerolata</name>
    <dbReference type="NCBI Taxonomy" id="1656892"/>
    <lineage>
        <taxon>Bacteria</taxon>
        <taxon>Bacillati</taxon>
        <taxon>Actinomycetota</taxon>
        <taxon>Actinomycetes</taxon>
        <taxon>Nakamurellales</taxon>
        <taxon>Nakamurellaceae</taxon>
        <taxon>Nakamurella</taxon>
    </lineage>
</organism>